<gene>
    <name evidence="2" type="ORF">B0H17DRAFT_229302</name>
</gene>
<feature type="region of interest" description="Disordered" evidence="1">
    <location>
        <begin position="1"/>
        <end position="24"/>
    </location>
</feature>
<comment type="caution">
    <text evidence="2">The sequence shown here is derived from an EMBL/GenBank/DDBJ whole genome shotgun (WGS) entry which is preliminary data.</text>
</comment>
<evidence type="ECO:0000256" key="1">
    <source>
        <dbReference type="SAM" id="MobiDB-lite"/>
    </source>
</evidence>
<organism evidence="2 3">
    <name type="scientific">Mycena rosella</name>
    <name type="common">Pink bonnet</name>
    <name type="synonym">Agaricus rosellus</name>
    <dbReference type="NCBI Taxonomy" id="1033263"/>
    <lineage>
        <taxon>Eukaryota</taxon>
        <taxon>Fungi</taxon>
        <taxon>Dikarya</taxon>
        <taxon>Basidiomycota</taxon>
        <taxon>Agaricomycotina</taxon>
        <taxon>Agaricomycetes</taxon>
        <taxon>Agaricomycetidae</taxon>
        <taxon>Agaricales</taxon>
        <taxon>Marasmiineae</taxon>
        <taxon>Mycenaceae</taxon>
        <taxon>Mycena</taxon>
    </lineage>
</organism>
<protein>
    <submittedName>
        <fullName evidence="2">Uncharacterized protein</fullName>
    </submittedName>
</protein>
<keyword evidence="3" id="KW-1185">Reference proteome</keyword>
<accession>A0AAD7H175</accession>
<name>A0AAD7H175_MYCRO</name>
<dbReference type="Proteomes" id="UP001221757">
    <property type="component" value="Unassembled WGS sequence"/>
</dbReference>
<sequence>MSESPPRKRPRSETLTNDSDDSLASLGRYTAEHVETYLTSLRAVSADLSTFADPSNFSSLPFPSLLRSSIPSLHPPTGQYNFNHMGRPVFSTIVSQVQRLDRQIPSPVALLGTYAAGKSHLLAALASFLFAQGKRVVFIPESTLLNDDPVFWLRLAFALPFADLPGTTQRIMQFKTTDEFIEFARGRREDLYFLVDGPDRLERQSKDLVLALTSSHFYIYTSYALDPRMPIRDGFASIRIPSGLTGSEGGEWRRHFESQLPLLTDQYFSFLEDLTGLAPGLLTPLSEFRGQDWGEISLKYRAMWIFNVIADEVAEFTTTVETFSPAQKSRYLKLMSACLTETIPEIRPGSNTALYDPRYFYFDSDNRGHCACGLARDTMIPVLRLEDLDLFTSDAWYSGVRTGCRSIRDTAILQICLTRIGAGGLTQADAAGNTMRICAFRQDPIFGWMFEEAWKSPRGMTSFLCIPGAEVCKFLSAVILRINPGDKTCHLIPLQITTSQVCTELASLFFGVVWHRWEQSIQHEGFKVVNTYVCVDSRTPESADVITQSTAFRDKVRFVSPQYTARNLSVAVLDPKLGRILEGDKYQSPPA</sequence>
<dbReference type="Gene3D" id="3.40.50.300">
    <property type="entry name" value="P-loop containing nucleotide triphosphate hydrolases"/>
    <property type="match status" value="1"/>
</dbReference>
<reference evidence="2" key="1">
    <citation type="submission" date="2023-03" db="EMBL/GenBank/DDBJ databases">
        <title>Massive genome expansion in bonnet fungi (Mycena s.s.) driven by repeated elements and novel gene families across ecological guilds.</title>
        <authorList>
            <consortium name="Lawrence Berkeley National Laboratory"/>
            <person name="Harder C.B."/>
            <person name="Miyauchi S."/>
            <person name="Viragh M."/>
            <person name="Kuo A."/>
            <person name="Thoen E."/>
            <person name="Andreopoulos B."/>
            <person name="Lu D."/>
            <person name="Skrede I."/>
            <person name="Drula E."/>
            <person name="Henrissat B."/>
            <person name="Morin E."/>
            <person name="Kohler A."/>
            <person name="Barry K."/>
            <person name="LaButti K."/>
            <person name="Morin E."/>
            <person name="Salamov A."/>
            <person name="Lipzen A."/>
            <person name="Mereny Z."/>
            <person name="Hegedus B."/>
            <person name="Baldrian P."/>
            <person name="Stursova M."/>
            <person name="Weitz H."/>
            <person name="Taylor A."/>
            <person name="Grigoriev I.V."/>
            <person name="Nagy L.G."/>
            <person name="Martin F."/>
            <person name="Kauserud H."/>
        </authorList>
    </citation>
    <scope>NUCLEOTIDE SEQUENCE</scope>
    <source>
        <strain evidence="2">CBHHK067</strain>
    </source>
</reference>
<dbReference type="InterPro" id="IPR027417">
    <property type="entry name" value="P-loop_NTPase"/>
</dbReference>
<dbReference type="EMBL" id="JARKIE010000002">
    <property type="protein sequence ID" value="KAJ7709551.1"/>
    <property type="molecule type" value="Genomic_DNA"/>
</dbReference>
<dbReference type="AlphaFoldDB" id="A0AAD7H175"/>
<evidence type="ECO:0000313" key="3">
    <source>
        <dbReference type="Proteomes" id="UP001221757"/>
    </source>
</evidence>
<evidence type="ECO:0000313" key="2">
    <source>
        <dbReference type="EMBL" id="KAJ7709551.1"/>
    </source>
</evidence>
<proteinExistence type="predicted"/>
<dbReference type="SUPFAM" id="SSF52540">
    <property type="entry name" value="P-loop containing nucleoside triphosphate hydrolases"/>
    <property type="match status" value="1"/>
</dbReference>